<dbReference type="AlphaFoldDB" id="A0A9W8UV97"/>
<evidence type="ECO:0000313" key="1">
    <source>
        <dbReference type="EMBL" id="KAJ4181472.1"/>
    </source>
</evidence>
<name>A0A9W8UV97_9HYPO</name>
<dbReference type="EMBL" id="JAOQAV010000040">
    <property type="protein sequence ID" value="KAJ4181472.1"/>
    <property type="molecule type" value="Genomic_DNA"/>
</dbReference>
<evidence type="ECO:0000313" key="2">
    <source>
        <dbReference type="Proteomes" id="UP001152087"/>
    </source>
</evidence>
<sequence length="90" mass="10577">MYHDVRLEQIDDDFMLPADRRLLSLLQTIVSRPDLARMVKNLRIYHHYKVEVHVDGIREIYQMAAEALSLTLLDIWERMKDDAGKPGLTI</sequence>
<gene>
    <name evidence="1" type="ORF">NW755_011008</name>
</gene>
<proteinExistence type="predicted"/>
<protein>
    <submittedName>
        <fullName evidence="1">Uncharacterized protein</fullName>
    </submittedName>
</protein>
<reference evidence="1" key="1">
    <citation type="submission" date="2022-09" db="EMBL/GenBank/DDBJ databases">
        <title>Fusarium specimens isolated from Avocado Roots.</title>
        <authorList>
            <person name="Stajich J."/>
            <person name="Roper C."/>
            <person name="Heimlech-Rivalta G."/>
        </authorList>
    </citation>
    <scope>NUCLEOTIDE SEQUENCE</scope>
    <source>
        <strain evidence="1">A02</strain>
    </source>
</reference>
<organism evidence="1 2">
    <name type="scientific">Fusarium falciforme</name>
    <dbReference type="NCBI Taxonomy" id="195108"/>
    <lineage>
        <taxon>Eukaryota</taxon>
        <taxon>Fungi</taxon>
        <taxon>Dikarya</taxon>
        <taxon>Ascomycota</taxon>
        <taxon>Pezizomycotina</taxon>
        <taxon>Sordariomycetes</taxon>
        <taxon>Hypocreomycetidae</taxon>
        <taxon>Hypocreales</taxon>
        <taxon>Nectriaceae</taxon>
        <taxon>Fusarium</taxon>
        <taxon>Fusarium solani species complex</taxon>
    </lineage>
</organism>
<keyword evidence="2" id="KW-1185">Reference proteome</keyword>
<comment type="caution">
    <text evidence="1">The sequence shown here is derived from an EMBL/GenBank/DDBJ whole genome shotgun (WGS) entry which is preliminary data.</text>
</comment>
<dbReference type="Proteomes" id="UP001152087">
    <property type="component" value="Unassembled WGS sequence"/>
</dbReference>
<dbReference type="OrthoDB" id="2520703at2759"/>
<accession>A0A9W8UV97</accession>